<accession>D4DTC3</accession>
<dbReference type="Pfam" id="PF01551">
    <property type="entry name" value="Peptidase_M23"/>
    <property type="match status" value="1"/>
</dbReference>
<dbReference type="AlphaFoldDB" id="D4DTC3"/>
<evidence type="ECO:0000313" key="2">
    <source>
        <dbReference type="EMBL" id="EFE48971.1"/>
    </source>
</evidence>
<sequence length="217" mass="24095">MFIPTIKTTDTRITARQPLNPSQLFQTTLISNFKGRLKNKETDLMLKMPTKTLLISAAMILFAGCTTKQLPRPNAEIAELRAKEPPVAQSLPNPVKGKRFDDTWGAARSQGRRHEGVDIFAKKNTPIRSTTPGIVTKIGRNRLGGKVIGIQGPGAWHYYAHLNKFAHVRLYDRVKEGQVIGYVGKTGNAKTTPAHLHYGVYLARGAVNPYPLIDQNR</sequence>
<gene>
    <name evidence="2" type="ORF">NEIELOOT_02328</name>
</gene>
<name>D4DTC3_NEIEG</name>
<reference evidence="2 3" key="1">
    <citation type="submission" date="2010-02" db="EMBL/GenBank/DDBJ databases">
        <authorList>
            <person name="Weinstock G."/>
            <person name="Sodergren E."/>
            <person name="Clifton S."/>
            <person name="Fulton L."/>
            <person name="Fulton B."/>
            <person name="Courtney L."/>
            <person name="Fronick C."/>
            <person name="Harrison M."/>
            <person name="Strong C."/>
            <person name="Farmer C."/>
            <person name="Delahaunty K."/>
            <person name="Markovic C."/>
            <person name="Hall O."/>
            <person name="Minx P."/>
            <person name="Tomlinson C."/>
            <person name="Mitreva M."/>
            <person name="Nelson J."/>
            <person name="Hou S."/>
            <person name="Wollam A."/>
            <person name="Pepin K.H."/>
            <person name="Johnson M."/>
            <person name="Bhonagiri V."/>
            <person name="Zhang X."/>
            <person name="Suruliraj S."/>
            <person name="Warren W."/>
            <person name="Chinwalla A."/>
            <person name="Mardis E.R."/>
            <person name="Wilson R.K."/>
        </authorList>
    </citation>
    <scope>NUCLEOTIDE SEQUENCE [LARGE SCALE GENOMIC DNA]</scope>
    <source>
        <strain evidence="2 3">ATCC 29315</strain>
    </source>
</reference>
<feature type="domain" description="M23ase beta-sheet core" evidence="1">
    <location>
        <begin position="113"/>
        <end position="209"/>
    </location>
</feature>
<dbReference type="GO" id="GO:0004222">
    <property type="term" value="F:metalloendopeptidase activity"/>
    <property type="evidence" value="ECO:0007669"/>
    <property type="project" value="TreeGrafter"/>
</dbReference>
<dbReference type="Proteomes" id="UP000005536">
    <property type="component" value="Unassembled WGS sequence"/>
</dbReference>
<dbReference type="EMBL" id="ADBF01000230">
    <property type="protein sequence ID" value="EFE48971.1"/>
    <property type="molecule type" value="Genomic_DNA"/>
</dbReference>
<evidence type="ECO:0000259" key="1">
    <source>
        <dbReference type="Pfam" id="PF01551"/>
    </source>
</evidence>
<dbReference type="InterPro" id="IPR016047">
    <property type="entry name" value="M23ase_b-sheet_dom"/>
</dbReference>
<dbReference type="InterPro" id="IPR011055">
    <property type="entry name" value="Dup_hybrid_motif"/>
</dbReference>
<dbReference type="PANTHER" id="PTHR21666:SF268">
    <property type="entry name" value="PEPTIDASE M23 DOMAIN-CONTAINING PROTEIN"/>
    <property type="match status" value="1"/>
</dbReference>
<comment type="caution">
    <text evidence="2">The sequence shown here is derived from an EMBL/GenBank/DDBJ whole genome shotgun (WGS) entry which is preliminary data.</text>
</comment>
<dbReference type="PANTHER" id="PTHR21666">
    <property type="entry name" value="PEPTIDASE-RELATED"/>
    <property type="match status" value="1"/>
</dbReference>
<organism evidence="2 3">
    <name type="scientific">Neisseria elongata subsp. glycolytica ATCC 29315</name>
    <dbReference type="NCBI Taxonomy" id="546263"/>
    <lineage>
        <taxon>Bacteria</taxon>
        <taxon>Pseudomonadati</taxon>
        <taxon>Pseudomonadota</taxon>
        <taxon>Betaproteobacteria</taxon>
        <taxon>Neisseriales</taxon>
        <taxon>Neisseriaceae</taxon>
        <taxon>Neisseria</taxon>
    </lineage>
</organism>
<dbReference type="SUPFAM" id="SSF51261">
    <property type="entry name" value="Duplicated hybrid motif"/>
    <property type="match status" value="1"/>
</dbReference>
<evidence type="ECO:0000313" key="3">
    <source>
        <dbReference type="Proteomes" id="UP000005536"/>
    </source>
</evidence>
<dbReference type="CDD" id="cd12797">
    <property type="entry name" value="M23_peptidase"/>
    <property type="match status" value="1"/>
</dbReference>
<dbReference type="STRING" id="546263.NELON_02855"/>
<dbReference type="Gene3D" id="2.70.70.10">
    <property type="entry name" value="Glucose Permease (Domain IIA)"/>
    <property type="match status" value="1"/>
</dbReference>
<protein>
    <submittedName>
        <fullName evidence="2">Peptidase, M23 family</fullName>
    </submittedName>
</protein>
<dbReference type="InterPro" id="IPR050570">
    <property type="entry name" value="Cell_wall_metabolism_enzyme"/>
</dbReference>
<proteinExistence type="predicted"/>